<comment type="similarity">
    <text evidence="1">Belongs to the universal stress protein A family.</text>
</comment>
<reference evidence="3 4" key="1">
    <citation type="submission" date="2019-03" db="EMBL/GenBank/DDBJ databases">
        <title>Genomic Encyclopedia of Type Strains, Phase IV (KMG-IV): sequencing the most valuable type-strain genomes for metagenomic binning, comparative biology and taxonomic classification.</title>
        <authorList>
            <person name="Goeker M."/>
        </authorList>
    </citation>
    <scope>NUCLEOTIDE SEQUENCE [LARGE SCALE GENOMIC DNA]</scope>
    <source>
        <strain evidence="3 4">DSM 12121</strain>
    </source>
</reference>
<evidence type="ECO:0000313" key="4">
    <source>
        <dbReference type="Proteomes" id="UP000295129"/>
    </source>
</evidence>
<evidence type="ECO:0000313" key="3">
    <source>
        <dbReference type="EMBL" id="TDN50814.1"/>
    </source>
</evidence>
<dbReference type="AlphaFoldDB" id="A0A4R6E0Q7"/>
<dbReference type="Pfam" id="PF00582">
    <property type="entry name" value="Usp"/>
    <property type="match status" value="1"/>
</dbReference>
<dbReference type="PRINTS" id="PR01438">
    <property type="entry name" value="UNVRSLSTRESS"/>
</dbReference>
<dbReference type="EMBL" id="SNVV01000008">
    <property type="protein sequence ID" value="TDN50814.1"/>
    <property type="molecule type" value="Genomic_DNA"/>
</dbReference>
<sequence>MYQHLFVPLDGSAISAALTRQALDFAAAVGARVTFFHAVADFGATDAGALERSLDPAAFAQRLADEARAVLEPAEQAGAAAGIPWRALWAVSDHPHQAILQQAEKLGADLIFIASHGRSGLQRLVLGSETARLLAEARLPVLVARVAQD</sequence>
<dbReference type="PANTHER" id="PTHR46268">
    <property type="entry name" value="STRESS RESPONSE PROTEIN NHAX"/>
    <property type="match status" value="1"/>
</dbReference>
<protein>
    <submittedName>
        <fullName evidence="3">Nucleotide-binding universal stress UspA family protein</fullName>
    </submittedName>
</protein>
<dbReference type="SUPFAM" id="SSF52402">
    <property type="entry name" value="Adenine nucleotide alpha hydrolases-like"/>
    <property type="match status" value="1"/>
</dbReference>
<dbReference type="Proteomes" id="UP000295129">
    <property type="component" value="Unassembled WGS sequence"/>
</dbReference>
<dbReference type="CDD" id="cd00293">
    <property type="entry name" value="USP-like"/>
    <property type="match status" value="1"/>
</dbReference>
<dbReference type="PANTHER" id="PTHR46268:SF15">
    <property type="entry name" value="UNIVERSAL STRESS PROTEIN HP_0031"/>
    <property type="match status" value="1"/>
</dbReference>
<proteinExistence type="inferred from homology"/>
<dbReference type="InterPro" id="IPR006015">
    <property type="entry name" value="Universal_stress_UspA"/>
</dbReference>
<comment type="caution">
    <text evidence="3">The sequence shown here is derived from an EMBL/GenBank/DDBJ whole genome shotgun (WGS) entry which is preliminary data.</text>
</comment>
<dbReference type="Gene3D" id="3.40.50.620">
    <property type="entry name" value="HUPs"/>
    <property type="match status" value="1"/>
</dbReference>
<dbReference type="InterPro" id="IPR006016">
    <property type="entry name" value="UspA"/>
</dbReference>
<accession>A0A4R6E0Q7</accession>
<organism evidence="3 4">
    <name type="scientific">Azoarcus indigens</name>
    <dbReference type="NCBI Taxonomy" id="29545"/>
    <lineage>
        <taxon>Bacteria</taxon>
        <taxon>Pseudomonadati</taxon>
        <taxon>Pseudomonadota</taxon>
        <taxon>Betaproteobacteria</taxon>
        <taxon>Rhodocyclales</taxon>
        <taxon>Zoogloeaceae</taxon>
        <taxon>Azoarcus</taxon>
    </lineage>
</organism>
<dbReference type="InterPro" id="IPR014729">
    <property type="entry name" value="Rossmann-like_a/b/a_fold"/>
</dbReference>
<dbReference type="RefSeq" id="WP_133591207.1">
    <property type="nucleotide sequence ID" value="NZ_SNVV01000008.1"/>
</dbReference>
<evidence type="ECO:0000256" key="1">
    <source>
        <dbReference type="ARBA" id="ARBA00008791"/>
    </source>
</evidence>
<name>A0A4R6E0Q7_9RHOO</name>
<feature type="domain" description="UspA" evidence="2">
    <location>
        <begin position="1"/>
        <end position="145"/>
    </location>
</feature>
<gene>
    <name evidence="3" type="ORF">C7389_10857</name>
</gene>
<evidence type="ECO:0000259" key="2">
    <source>
        <dbReference type="Pfam" id="PF00582"/>
    </source>
</evidence>
<keyword evidence="4" id="KW-1185">Reference proteome</keyword>
<dbReference type="OrthoDB" id="8547832at2"/>